<evidence type="ECO:0000256" key="5">
    <source>
        <dbReference type="ARBA" id="ARBA00023211"/>
    </source>
</evidence>
<dbReference type="GO" id="GO:0019324">
    <property type="term" value="P:L-lyxose metabolic process"/>
    <property type="evidence" value="ECO:0007669"/>
    <property type="project" value="TreeGrafter"/>
</dbReference>
<dbReference type="PANTHER" id="PTHR30268">
    <property type="entry name" value="L-RHAMNOSE ISOMERASE"/>
    <property type="match status" value="1"/>
</dbReference>
<evidence type="ECO:0000313" key="10">
    <source>
        <dbReference type="Proteomes" id="UP000712157"/>
    </source>
</evidence>
<dbReference type="InterPro" id="IPR013022">
    <property type="entry name" value="Xyl_isomerase-like_TIM-brl"/>
</dbReference>
<dbReference type="EMBL" id="JAHQCW010000030">
    <property type="protein sequence ID" value="MBU9738190.1"/>
    <property type="molecule type" value="Genomic_DNA"/>
</dbReference>
<dbReference type="GO" id="GO:0009045">
    <property type="term" value="F:xylose isomerase activity"/>
    <property type="evidence" value="ECO:0007669"/>
    <property type="project" value="InterPro"/>
</dbReference>
<evidence type="ECO:0000256" key="3">
    <source>
        <dbReference type="ARBA" id="ARBA00022490"/>
    </source>
</evidence>
<evidence type="ECO:0000256" key="6">
    <source>
        <dbReference type="ARBA" id="ARBA00023235"/>
    </source>
</evidence>
<dbReference type="GO" id="GO:0019301">
    <property type="term" value="P:rhamnose catabolic process"/>
    <property type="evidence" value="ECO:0007669"/>
    <property type="project" value="TreeGrafter"/>
</dbReference>
<organism evidence="9 10">
    <name type="scientific">Diplocloster agilis</name>
    <dbReference type="NCBI Taxonomy" id="2850323"/>
    <lineage>
        <taxon>Bacteria</taxon>
        <taxon>Bacillati</taxon>
        <taxon>Bacillota</taxon>
        <taxon>Clostridia</taxon>
        <taxon>Lachnospirales</taxon>
        <taxon>Lachnospiraceae</taxon>
        <taxon>Diplocloster</taxon>
    </lineage>
</organism>
<keyword evidence="4" id="KW-0479">Metal-binding</keyword>
<keyword evidence="3" id="KW-0963">Cytoplasm</keyword>
<dbReference type="SUPFAM" id="SSF51658">
    <property type="entry name" value="Xylose isomerase-like"/>
    <property type="match status" value="1"/>
</dbReference>
<evidence type="ECO:0000256" key="1">
    <source>
        <dbReference type="ARBA" id="ARBA00004496"/>
    </source>
</evidence>
<sequence length="331" mass="37486">MASKIKYSAIIGSLGQTSDRFMKCGYKDPKVDQVEFPDVIKSLEQMQVLSGADLYQAPSGPYADPEVVNEILTKSNLVASSVLPQVFGERKYQKGSIAAADPAVRKEAMDLCKQNIDFNASLVGSPSVNLWLGQDGFDYPLQTDYTKQWDYLIGNVRELADYNPDIKLTLEGKIREPRNRCLIDTTMTALLVCMEVDRPNVGVAIDTGHVFQAQQSVAQNIEVAARYHKLFMIHANDNYNLWDDDMMVGALRLTEFIEMFYALRKADYDGFISVDIFPYRENQYEATRQSVLNMQKYDEAIDRIGFERLGGLIEEGNPCEMTKVIRECLFK</sequence>
<accession>A0A949K3N2</accession>
<dbReference type="PANTHER" id="PTHR30268:SF0">
    <property type="entry name" value="L-RHAMNOSE ISOMERASE"/>
    <property type="match status" value="1"/>
</dbReference>
<dbReference type="Pfam" id="PF01261">
    <property type="entry name" value="AP_endonuc_2"/>
    <property type="match status" value="1"/>
</dbReference>
<name>A0A949K3N2_9FIRM</name>
<dbReference type="InterPro" id="IPR036237">
    <property type="entry name" value="Xyl_isomerase-like_sf"/>
</dbReference>
<dbReference type="GO" id="GO:0046872">
    <property type="term" value="F:metal ion binding"/>
    <property type="evidence" value="ECO:0007669"/>
    <property type="project" value="UniProtKB-KW"/>
</dbReference>
<dbReference type="RefSeq" id="WP_238722460.1">
    <property type="nucleotide sequence ID" value="NZ_JAHQCW010000030.1"/>
</dbReference>
<dbReference type="InterPro" id="IPR050337">
    <property type="entry name" value="L-rhamnose_isomerase"/>
</dbReference>
<evidence type="ECO:0000256" key="2">
    <source>
        <dbReference type="ARBA" id="ARBA00018232"/>
    </source>
</evidence>
<keyword evidence="6 9" id="KW-0413">Isomerase</keyword>
<dbReference type="PROSITE" id="PS51415">
    <property type="entry name" value="XYLOSE_ISOMERASE"/>
    <property type="match status" value="1"/>
</dbReference>
<comment type="caution">
    <text evidence="9">The sequence shown here is derived from an EMBL/GenBank/DDBJ whole genome shotgun (WGS) entry which is preliminary data.</text>
</comment>
<dbReference type="AlphaFoldDB" id="A0A949K3N2"/>
<reference evidence="9" key="1">
    <citation type="submission" date="2021-06" db="EMBL/GenBank/DDBJ databases">
        <title>Description of novel taxa of the family Lachnospiraceae.</title>
        <authorList>
            <person name="Chaplin A.V."/>
            <person name="Sokolova S.R."/>
            <person name="Pikina A.P."/>
            <person name="Korzhanova M."/>
            <person name="Belova V."/>
            <person name="Korostin D."/>
            <person name="Efimov B.A."/>
        </authorList>
    </citation>
    <scope>NUCLEOTIDE SEQUENCE</scope>
    <source>
        <strain evidence="9">ASD5720</strain>
    </source>
</reference>
<keyword evidence="10" id="KW-1185">Reference proteome</keyword>
<comment type="subcellular location">
    <subcellularLocation>
        <location evidence="1">Cytoplasm</location>
    </subcellularLocation>
</comment>
<evidence type="ECO:0000259" key="8">
    <source>
        <dbReference type="Pfam" id="PF01261"/>
    </source>
</evidence>
<keyword evidence="7" id="KW-0119">Carbohydrate metabolism</keyword>
<dbReference type="InterPro" id="IPR001998">
    <property type="entry name" value="Xylose_isomerase"/>
</dbReference>
<evidence type="ECO:0000256" key="4">
    <source>
        <dbReference type="ARBA" id="ARBA00022723"/>
    </source>
</evidence>
<keyword evidence="5" id="KW-0464">Manganese</keyword>
<gene>
    <name evidence="9" type="ORF">KTH89_16730</name>
</gene>
<dbReference type="Proteomes" id="UP000712157">
    <property type="component" value="Unassembled WGS sequence"/>
</dbReference>
<dbReference type="GO" id="GO:0008740">
    <property type="term" value="F:L-rhamnose isomerase activity"/>
    <property type="evidence" value="ECO:0007669"/>
    <property type="project" value="TreeGrafter"/>
</dbReference>
<protein>
    <recommendedName>
        <fullName evidence="2">Xylose isomerase</fullName>
    </recommendedName>
</protein>
<evidence type="ECO:0000256" key="7">
    <source>
        <dbReference type="ARBA" id="ARBA00023277"/>
    </source>
</evidence>
<dbReference type="Gene3D" id="3.20.20.150">
    <property type="entry name" value="Divalent-metal-dependent TIM barrel enzymes"/>
    <property type="match status" value="1"/>
</dbReference>
<feature type="domain" description="Xylose isomerase-like TIM barrel" evidence="8">
    <location>
        <begin position="66"/>
        <end position="290"/>
    </location>
</feature>
<proteinExistence type="predicted"/>
<evidence type="ECO:0000313" key="9">
    <source>
        <dbReference type="EMBL" id="MBU9738190.1"/>
    </source>
</evidence>